<dbReference type="OrthoDB" id="68090at2759"/>
<dbReference type="eggNOG" id="KOG4761">
    <property type="taxonomic scope" value="Eukaryota"/>
</dbReference>
<evidence type="ECO:0000259" key="2">
    <source>
        <dbReference type="Pfam" id="PF11566"/>
    </source>
</evidence>
<dbReference type="InterPro" id="IPR021625">
    <property type="entry name" value="PI31_Prot_N"/>
</dbReference>
<dbReference type="Gene3D" id="3.40.1000.30">
    <property type="match status" value="1"/>
</dbReference>
<dbReference type="Pfam" id="PF11566">
    <property type="entry name" value="PI31_Prot_N"/>
    <property type="match status" value="1"/>
</dbReference>
<gene>
    <name evidence="3" type="primary">Dwil\GK25729</name>
    <name evidence="3" type="ORF">Dwil_GK25729</name>
</gene>
<dbReference type="Proteomes" id="UP000007798">
    <property type="component" value="Unassembled WGS sequence"/>
</dbReference>
<dbReference type="EMBL" id="CH964239">
    <property type="protein sequence ID" value="EDW82309.2"/>
    <property type="molecule type" value="Genomic_DNA"/>
</dbReference>
<dbReference type="HOGENOM" id="CLU_1152808_0_0_1"/>
<accession>B4NBV0</accession>
<sequence>MLIVLAHFLFTKQYNFRIVNADAETIEGKEDPQPATLRQLASSNDKRSELLPEDWNQDAQKYALHYMDDANQRYVLLAKLTRNDLVINLQNSTSKRMSITCLQPKSLVCCIHSPSISHTIPDAKSILMQLRRDLVDPVVHGIRKPNPITYPNQSQTIGEDETDNKSESLYSLRESDAEPEQSKSNTTMAVYKSLKSVTSLDSV</sequence>
<name>B4NBV0_DROWI</name>
<reference evidence="3 4" key="1">
    <citation type="journal article" date="2007" name="Nature">
        <title>Evolution of genes and genomes on the Drosophila phylogeny.</title>
        <authorList>
            <consortium name="Drosophila 12 Genomes Consortium"/>
            <person name="Clark A.G."/>
            <person name="Eisen M.B."/>
            <person name="Smith D.R."/>
            <person name="Bergman C.M."/>
            <person name="Oliver B."/>
            <person name="Markow T.A."/>
            <person name="Kaufman T.C."/>
            <person name="Kellis M."/>
            <person name="Gelbart W."/>
            <person name="Iyer V.N."/>
            <person name="Pollard D.A."/>
            <person name="Sackton T.B."/>
            <person name="Larracuente A.M."/>
            <person name="Singh N.D."/>
            <person name="Abad J.P."/>
            <person name="Abt D.N."/>
            <person name="Adryan B."/>
            <person name="Aguade M."/>
            <person name="Akashi H."/>
            <person name="Anderson W.W."/>
            <person name="Aquadro C.F."/>
            <person name="Ardell D.H."/>
            <person name="Arguello R."/>
            <person name="Artieri C.G."/>
            <person name="Barbash D.A."/>
            <person name="Barker D."/>
            <person name="Barsanti P."/>
            <person name="Batterham P."/>
            <person name="Batzoglou S."/>
            <person name="Begun D."/>
            <person name="Bhutkar A."/>
            <person name="Blanco E."/>
            <person name="Bosak S.A."/>
            <person name="Bradley R.K."/>
            <person name="Brand A.D."/>
            <person name="Brent M.R."/>
            <person name="Brooks A.N."/>
            <person name="Brown R.H."/>
            <person name="Butlin R.K."/>
            <person name="Caggese C."/>
            <person name="Calvi B.R."/>
            <person name="Bernardo de Carvalho A."/>
            <person name="Caspi A."/>
            <person name="Castrezana S."/>
            <person name="Celniker S.E."/>
            <person name="Chang J.L."/>
            <person name="Chapple C."/>
            <person name="Chatterji S."/>
            <person name="Chinwalla A."/>
            <person name="Civetta A."/>
            <person name="Clifton S.W."/>
            <person name="Comeron J.M."/>
            <person name="Costello J.C."/>
            <person name="Coyne J.A."/>
            <person name="Daub J."/>
            <person name="David R.G."/>
            <person name="Delcher A.L."/>
            <person name="Delehaunty K."/>
            <person name="Do C.B."/>
            <person name="Ebling H."/>
            <person name="Edwards K."/>
            <person name="Eickbush T."/>
            <person name="Evans J.D."/>
            <person name="Filipski A."/>
            <person name="Findeiss S."/>
            <person name="Freyhult E."/>
            <person name="Fulton L."/>
            <person name="Fulton R."/>
            <person name="Garcia A.C."/>
            <person name="Gardiner A."/>
            <person name="Garfield D.A."/>
            <person name="Garvin B.E."/>
            <person name="Gibson G."/>
            <person name="Gilbert D."/>
            <person name="Gnerre S."/>
            <person name="Godfrey J."/>
            <person name="Good R."/>
            <person name="Gotea V."/>
            <person name="Gravely B."/>
            <person name="Greenberg A.J."/>
            <person name="Griffiths-Jones S."/>
            <person name="Gross S."/>
            <person name="Guigo R."/>
            <person name="Gustafson E.A."/>
            <person name="Haerty W."/>
            <person name="Hahn M.W."/>
            <person name="Halligan D.L."/>
            <person name="Halpern A.L."/>
            <person name="Halter G.M."/>
            <person name="Han M.V."/>
            <person name="Heger A."/>
            <person name="Hillier L."/>
            <person name="Hinrichs A.S."/>
            <person name="Holmes I."/>
            <person name="Hoskins R.A."/>
            <person name="Hubisz M.J."/>
            <person name="Hultmark D."/>
            <person name="Huntley M.A."/>
            <person name="Jaffe D.B."/>
            <person name="Jagadeeshan S."/>
            <person name="Jeck W.R."/>
            <person name="Johnson J."/>
            <person name="Jones C.D."/>
            <person name="Jordan W.C."/>
            <person name="Karpen G.H."/>
            <person name="Kataoka E."/>
            <person name="Keightley P.D."/>
            <person name="Kheradpour P."/>
            <person name="Kirkness E.F."/>
            <person name="Koerich L.B."/>
            <person name="Kristiansen K."/>
            <person name="Kudrna D."/>
            <person name="Kulathinal R.J."/>
            <person name="Kumar S."/>
            <person name="Kwok R."/>
            <person name="Lander E."/>
            <person name="Langley C.H."/>
            <person name="Lapoint R."/>
            <person name="Lazzaro B.P."/>
            <person name="Lee S.J."/>
            <person name="Levesque L."/>
            <person name="Li R."/>
            <person name="Lin C.F."/>
            <person name="Lin M.F."/>
            <person name="Lindblad-Toh K."/>
            <person name="Llopart A."/>
            <person name="Long M."/>
            <person name="Low L."/>
            <person name="Lozovsky E."/>
            <person name="Lu J."/>
            <person name="Luo M."/>
            <person name="Machado C.A."/>
            <person name="Makalowski W."/>
            <person name="Marzo M."/>
            <person name="Matsuda M."/>
            <person name="Matzkin L."/>
            <person name="McAllister B."/>
            <person name="McBride C.S."/>
            <person name="McKernan B."/>
            <person name="McKernan K."/>
            <person name="Mendez-Lago M."/>
            <person name="Minx P."/>
            <person name="Mollenhauer M.U."/>
            <person name="Montooth K."/>
            <person name="Mount S.M."/>
            <person name="Mu X."/>
            <person name="Myers E."/>
            <person name="Negre B."/>
            <person name="Newfeld S."/>
            <person name="Nielsen R."/>
            <person name="Noor M.A."/>
            <person name="O'Grady P."/>
            <person name="Pachter L."/>
            <person name="Papaceit M."/>
            <person name="Parisi M.J."/>
            <person name="Parisi M."/>
            <person name="Parts L."/>
            <person name="Pedersen J.S."/>
            <person name="Pesole G."/>
            <person name="Phillippy A.M."/>
            <person name="Ponting C.P."/>
            <person name="Pop M."/>
            <person name="Porcelli D."/>
            <person name="Powell J.R."/>
            <person name="Prohaska S."/>
            <person name="Pruitt K."/>
            <person name="Puig M."/>
            <person name="Quesneville H."/>
            <person name="Ram K.R."/>
            <person name="Rand D."/>
            <person name="Rasmussen M.D."/>
            <person name="Reed L.K."/>
            <person name="Reenan R."/>
            <person name="Reily A."/>
            <person name="Remington K.A."/>
            <person name="Rieger T.T."/>
            <person name="Ritchie M.G."/>
            <person name="Robin C."/>
            <person name="Rogers Y.H."/>
            <person name="Rohde C."/>
            <person name="Rozas J."/>
            <person name="Rubenfield M.J."/>
            <person name="Ruiz A."/>
            <person name="Russo S."/>
            <person name="Salzberg S.L."/>
            <person name="Sanchez-Gracia A."/>
            <person name="Saranga D.J."/>
            <person name="Sato H."/>
            <person name="Schaeffer S.W."/>
            <person name="Schatz M.C."/>
            <person name="Schlenke T."/>
            <person name="Schwartz R."/>
            <person name="Segarra C."/>
            <person name="Singh R.S."/>
            <person name="Sirot L."/>
            <person name="Sirota M."/>
            <person name="Sisneros N.B."/>
            <person name="Smith C.D."/>
            <person name="Smith T.F."/>
            <person name="Spieth J."/>
            <person name="Stage D.E."/>
            <person name="Stark A."/>
            <person name="Stephan W."/>
            <person name="Strausberg R.L."/>
            <person name="Strempel S."/>
            <person name="Sturgill D."/>
            <person name="Sutton G."/>
            <person name="Sutton G.G."/>
            <person name="Tao W."/>
            <person name="Teichmann S."/>
            <person name="Tobari Y.N."/>
            <person name="Tomimura Y."/>
            <person name="Tsolas J.M."/>
            <person name="Valente V.L."/>
            <person name="Venter E."/>
            <person name="Venter J.C."/>
            <person name="Vicario S."/>
            <person name="Vieira F.G."/>
            <person name="Vilella A.J."/>
            <person name="Villasante A."/>
            <person name="Walenz B."/>
            <person name="Wang J."/>
            <person name="Wasserman M."/>
            <person name="Watts T."/>
            <person name="Wilson D."/>
            <person name="Wilson R.K."/>
            <person name="Wing R.A."/>
            <person name="Wolfner M.F."/>
            <person name="Wong A."/>
            <person name="Wong G.K."/>
            <person name="Wu C.I."/>
            <person name="Wu G."/>
            <person name="Yamamoto D."/>
            <person name="Yang H.P."/>
            <person name="Yang S.P."/>
            <person name="Yorke J.A."/>
            <person name="Yoshida K."/>
            <person name="Zdobnov E."/>
            <person name="Zhang P."/>
            <person name="Zhang Y."/>
            <person name="Zimin A.V."/>
            <person name="Baldwin J."/>
            <person name="Abdouelleil A."/>
            <person name="Abdulkadir J."/>
            <person name="Abebe A."/>
            <person name="Abera B."/>
            <person name="Abreu J."/>
            <person name="Acer S.C."/>
            <person name="Aftuck L."/>
            <person name="Alexander A."/>
            <person name="An P."/>
            <person name="Anderson E."/>
            <person name="Anderson S."/>
            <person name="Arachi H."/>
            <person name="Azer M."/>
            <person name="Bachantsang P."/>
            <person name="Barry A."/>
            <person name="Bayul T."/>
            <person name="Berlin A."/>
            <person name="Bessette D."/>
            <person name="Bloom T."/>
            <person name="Blye J."/>
            <person name="Boguslavskiy L."/>
            <person name="Bonnet C."/>
            <person name="Boukhgalter B."/>
            <person name="Bourzgui I."/>
            <person name="Brown A."/>
            <person name="Cahill P."/>
            <person name="Channer S."/>
            <person name="Cheshatsang Y."/>
            <person name="Chuda L."/>
            <person name="Citroen M."/>
            <person name="Collymore A."/>
            <person name="Cooke P."/>
            <person name="Costello M."/>
            <person name="D'Aco K."/>
            <person name="Daza R."/>
            <person name="De Haan G."/>
            <person name="DeGray S."/>
            <person name="DeMaso C."/>
            <person name="Dhargay N."/>
            <person name="Dooley K."/>
            <person name="Dooley E."/>
            <person name="Doricent M."/>
            <person name="Dorje P."/>
            <person name="Dorjee K."/>
            <person name="Dupes A."/>
            <person name="Elong R."/>
            <person name="Falk J."/>
            <person name="Farina A."/>
            <person name="Faro S."/>
            <person name="Ferguson D."/>
            <person name="Fisher S."/>
            <person name="Foley C.D."/>
            <person name="Franke A."/>
            <person name="Friedrich D."/>
            <person name="Gadbois L."/>
            <person name="Gearin G."/>
            <person name="Gearin C.R."/>
            <person name="Giannoukos G."/>
            <person name="Goode T."/>
            <person name="Graham J."/>
            <person name="Grandbois E."/>
            <person name="Grewal S."/>
            <person name="Gyaltsen K."/>
            <person name="Hafez N."/>
            <person name="Hagos B."/>
            <person name="Hall J."/>
            <person name="Henson C."/>
            <person name="Hollinger A."/>
            <person name="Honan T."/>
            <person name="Huard M.D."/>
            <person name="Hughes L."/>
            <person name="Hurhula B."/>
            <person name="Husby M.E."/>
            <person name="Kamat A."/>
            <person name="Kanga B."/>
            <person name="Kashin S."/>
            <person name="Khazanovich D."/>
            <person name="Kisner P."/>
            <person name="Lance K."/>
            <person name="Lara M."/>
            <person name="Lee W."/>
            <person name="Lennon N."/>
            <person name="Letendre F."/>
            <person name="LeVine R."/>
            <person name="Lipovsky A."/>
            <person name="Liu X."/>
            <person name="Liu J."/>
            <person name="Liu S."/>
            <person name="Lokyitsang T."/>
            <person name="Lokyitsang Y."/>
            <person name="Lubonja R."/>
            <person name="Lui A."/>
            <person name="MacDonald P."/>
            <person name="Magnisalis V."/>
            <person name="Maru K."/>
            <person name="Matthews C."/>
            <person name="McCusker W."/>
            <person name="McDonough S."/>
            <person name="Mehta T."/>
            <person name="Meldrim J."/>
            <person name="Meneus L."/>
            <person name="Mihai O."/>
            <person name="Mihalev A."/>
            <person name="Mihova T."/>
            <person name="Mittelman R."/>
            <person name="Mlenga V."/>
            <person name="Montmayeur A."/>
            <person name="Mulrain L."/>
            <person name="Navidi A."/>
            <person name="Naylor J."/>
            <person name="Negash T."/>
            <person name="Nguyen T."/>
            <person name="Nguyen N."/>
            <person name="Nicol R."/>
            <person name="Norbu C."/>
            <person name="Norbu N."/>
            <person name="Novod N."/>
            <person name="O'Neill B."/>
            <person name="Osman S."/>
            <person name="Markiewicz E."/>
            <person name="Oyono O.L."/>
            <person name="Patti C."/>
            <person name="Phunkhang P."/>
            <person name="Pierre F."/>
            <person name="Priest M."/>
            <person name="Raghuraman S."/>
            <person name="Rege F."/>
            <person name="Reyes R."/>
            <person name="Rise C."/>
            <person name="Rogov P."/>
            <person name="Ross K."/>
            <person name="Ryan E."/>
            <person name="Settipalli S."/>
            <person name="Shea T."/>
            <person name="Sherpa N."/>
            <person name="Shi L."/>
            <person name="Shih D."/>
            <person name="Sparrow T."/>
            <person name="Spaulding J."/>
            <person name="Stalker J."/>
            <person name="Stange-Thomann N."/>
            <person name="Stavropoulos S."/>
            <person name="Stone C."/>
            <person name="Strader C."/>
            <person name="Tesfaye S."/>
            <person name="Thomson T."/>
            <person name="Thoulutsang Y."/>
            <person name="Thoulutsang D."/>
            <person name="Topham K."/>
            <person name="Topping I."/>
            <person name="Tsamla T."/>
            <person name="Vassiliev H."/>
            <person name="Vo A."/>
            <person name="Wangchuk T."/>
            <person name="Wangdi T."/>
            <person name="Weiand M."/>
            <person name="Wilkinson J."/>
            <person name="Wilson A."/>
            <person name="Yadav S."/>
            <person name="Young G."/>
            <person name="Yu Q."/>
            <person name="Zembek L."/>
            <person name="Zhong D."/>
            <person name="Zimmer A."/>
            <person name="Zwirko Z."/>
            <person name="Jaffe D.B."/>
            <person name="Alvarez P."/>
            <person name="Brockman W."/>
            <person name="Butler J."/>
            <person name="Chin C."/>
            <person name="Gnerre S."/>
            <person name="Grabherr M."/>
            <person name="Kleber M."/>
            <person name="Mauceli E."/>
            <person name="MacCallum I."/>
        </authorList>
    </citation>
    <scope>NUCLEOTIDE SEQUENCE [LARGE SCALE GENOMIC DNA]</scope>
    <source>
        <strain evidence="4">Tucson 14030-0811.24</strain>
    </source>
</reference>
<proteinExistence type="predicted"/>
<evidence type="ECO:0000313" key="3">
    <source>
        <dbReference type="EMBL" id="EDW82309.2"/>
    </source>
</evidence>
<evidence type="ECO:0000313" key="4">
    <source>
        <dbReference type="Proteomes" id="UP000007798"/>
    </source>
</evidence>
<dbReference type="KEGG" id="dwi:6648567"/>
<dbReference type="STRING" id="7260.B4NBV0"/>
<dbReference type="InParanoid" id="B4NBV0"/>
<evidence type="ECO:0000256" key="1">
    <source>
        <dbReference type="SAM" id="MobiDB-lite"/>
    </source>
</evidence>
<keyword evidence="4" id="KW-1185">Reference proteome</keyword>
<protein>
    <recommendedName>
        <fullName evidence="2">PI31 proteasome regulator N-terminal domain-containing protein</fullName>
    </recommendedName>
</protein>
<feature type="region of interest" description="Disordered" evidence="1">
    <location>
        <begin position="144"/>
        <end position="187"/>
    </location>
</feature>
<dbReference type="AlphaFoldDB" id="B4NBV0"/>
<feature type="domain" description="PI31 proteasome regulator N-terminal" evidence="2">
    <location>
        <begin position="2"/>
        <end position="144"/>
    </location>
</feature>
<organism evidence="3 4">
    <name type="scientific">Drosophila willistoni</name>
    <name type="common">Fruit fly</name>
    <dbReference type="NCBI Taxonomy" id="7260"/>
    <lineage>
        <taxon>Eukaryota</taxon>
        <taxon>Metazoa</taxon>
        <taxon>Ecdysozoa</taxon>
        <taxon>Arthropoda</taxon>
        <taxon>Hexapoda</taxon>
        <taxon>Insecta</taxon>
        <taxon>Pterygota</taxon>
        <taxon>Neoptera</taxon>
        <taxon>Endopterygota</taxon>
        <taxon>Diptera</taxon>
        <taxon>Brachycera</taxon>
        <taxon>Muscomorpha</taxon>
        <taxon>Ephydroidea</taxon>
        <taxon>Drosophilidae</taxon>
        <taxon>Drosophila</taxon>
        <taxon>Sophophora</taxon>
    </lineage>
</organism>